<proteinExistence type="predicted"/>
<dbReference type="InterPro" id="IPR027417">
    <property type="entry name" value="P-loop_NTPase"/>
</dbReference>
<evidence type="ECO:0000313" key="3">
    <source>
        <dbReference type="Proteomes" id="UP001357223"/>
    </source>
</evidence>
<keyword evidence="3" id="KW-1185">Reference proteome</keyword>
<dbReference type="EMBL" id="CP137640">
    <property type="protein sequence ID" value="WVX80690.1"/>
    <property type="molecule type" value="Genomic_DNA"/>
</dbReference>
<sequence>MNRYGNRLLNNRVSFQKIQDKCPMSTQQMEYLHQICWDNKWSSRTQIKIIRVARTISDLALEEKITDQALKEAIHWKLCSNYFMKGERDG</sequence>
<evidence type="ECO:0000313" key="2">
    <source>
        <dbReference type="EMBL" id="WVX80690.1"/>
    </source>
</evidence>
<dbReference type="Pfam" id="PF13335">
    <property type="entry name" value="Mg_chelatase_C"/>
    <property type="match status" value="1"/>
</dbReference>
<evidence type="ECO:0000259" key="1">
    <source>
        <dbReference type="Pfam" id="PF13335"/>
    </source>
</evidence>
<reference evidence="2 3" key="1">
    <citation type="submission" date="2023-10" db="EMBL/GenBank/DDBJ databases">
        <title>Niallia locisalis sp.nov. isolated from a salt pond sample.</title>
        <authorList>
            <person name="Li X.-J."/>
            <person name="Dong L."/>
        </authorList>
    </citation>
    <scope>NUCLEOTIDE SEQUENCE [LARGE SCALE GENOMIC DNA]</scope>
    <source>
        <strain evidence="2 3">DSM 29761</strain>
    </source>
</reference>
<gene>
    <name evidence="2" type="ORF">R4Z09_26175</name>
</gene>
<dbReference type="RefSeq" id="WP_338449621.1">
    <property type="nucleotide sequence ID" value="NZ_CP137640.1"/>
</dbReference>
<name>A0ABZ2CFI6_9BACI</name>
<dbReference type="Gene3D" id="3.40.50.300">
    <property type="entry name" value="P-loop containing nucleotide triphosphate hydrolases"/>
    <property type="match status" value="1"/>
</dbReference>
<dbReference type="Proteomes" id="UP001357223">
    <property type="component" value="Chromosome"/>
</dbReference>
<feature type="domain" description="Mg chelatase-related protein C-terminal" evidence="1">
    <location>
        <begin position="2"/>
        <end position="76"/>
    </location>
</feature>
<organism evidence="2 3">
    <name type="scientific">Niallia oryzisoli</name>
    <dbReference type="NCBI Taxonomy" id="1737571"/>
    <lineage>
        <taxon>Bacteria</taxon>
        <taxon>Bacillati</taxon>
        <taxon>Bacillota</taxon>
        <taxon>Bacilli</taxon>
        <taxon>Bacillales</taxon>
        <taxon>Bacillaceae</taxon>
        <taxon>Niallia</taxon>
    </lineage>
</organism>
<dbReference type="InterPro" id="IPR025158">
    <property type="entry name" value="Mg_chelat-rel_C"/>
</dbReference>
<accession>A0ABZ2CFI6</accession>
<protein>
    <recommendedName>
        <fullName evidence="1">Mg chelatase-related protein C-terminal domain-containing protein</fullName>
    </recommendedName>
</protein>